<evidence type="ECO:0000313" key="2">
    <source>
        <dbReference type="EMBL" id="MCF3941315.1"/>
    </source>
</evidence>
<evidence type="ECO:0000259" key="1">
    <source>
        <dbReference type="Pfam" id="PF14594"/>
    </source>
</evidence>
<protein>
    <recommendedName>
        <fullName evidence="1">Gp28/Gp37-like domain-containing protein</fullName>
    </recommendedName>
</protein>
<evidence type="ECO:0000313" key="3">
    <source>
        <dbReference type="Proteomes" id="UP001108089"/>
    </source>
</evidence>
<comment type="caution">
    <text evidence="2">The sequence shown here is derived from an EMBL/GenBank/DDBJ whole genome shotgun (WGS) entry which is preliminary data.</text>
</comment>
<accession>A0ABS9DQ10</accession>
<organism evidence="2 3">
    <name type="scientific">Gordonia tangerina</name>
    <dbReference type="NCBI Taxonomy" id="2911060"/>
    <lineage>
        <taxon>Bacteria</taxon>
        <taxon>Bacillati</taxon>
        <taxon>Actinomycetota</taxon>
        <taxon>Actinomycetes</taxon>
        <taxon>Mycobacteriales</taxon>
        <taxon>Gordoniaceae</taxon>
        <taxon>Gordonia</taxon>
    </lineage>
</organism>
<dbReference type="Pfam" id="PF14594">
    <property type="entry name" value="Sipho_Gp37"/>
    <property type="match status" value="1"/>
</dbReference>
<reference evidence="2" key="1">
    <citation type="submission" date="2022-01" db="EMBL/GenBank/DDBJ databases">
        <title>Gordonia xiamenensis sp. nov., isolated from surface seawater in Xiamen.</title>
        <authorList>
            <person name="He Y.F."/>
        </authorList>
    </citation>
    <scope>NUCLEOTIDE SEQUENCE</scope>
    <source>
        <strain evidence="2">GW1C4-4</strain>
    </source>
</reference>
<dbReference type="RefSeq" id="WP_235726194.1">
    <property type="nucleotide sequence ID" value="NZ_JAKGCU010000038.1"/>
</dbReference>
<feature type="domain" description="Gp28/Gp37-like" evidence="1">
    <location>
        <begin position="36"/>
        <end position="562"/>
    </location>
</feature>
<sequence length="590" mass="64324">MSVVVAYEGSDIDEFAQWAREVRETRIERISRPARVMLYDGDWNFRGTAHGRRDGAMNLKENEPGSIQIELPIAESKRSPYTGDDIDDFTLWAREMEDHRSTFLAHWALDKEGRDTSNIHIIVEKDGARVGGRADAKTGVTIRRSRKDGDSVRLEFLDDMQELKHVHMAAAPFLPVSLIQQPKVQFLFAPADWGGLATLGMNVFRLQGTNFNMNLDILDPSTWSGGLWADAQIVPVPKPIGTSVAPTTIITGTIKQSWLDVMAPILEDAELMVYPRRFLTGDPEPFPGAGTSWRNGTLFVDIIDKSGWRSGTSIGGNLATGLSRTIAGVTSNYVEDSYDLLTGEPVDVSGYRIPGFLSTQPPRPYAVYRDGSLSGLTDLEMTRGAGGPCRITAGGQSMPGVDELLEAVIGYAGDVLGDNLNVSGYGVGSLGNILNAFLMPILQDSILAYMSVPLLQRAAEQGWGHWLETAATGVTQAYTPAAIMDLRKRRRETDPDMSFTFNVTSGAPWLIGDNGQGHWWLGDRVGATVKYLGARVFVCRCRELSVPLGGGAPAVWTAKFGDKRAKQDAVDRLVNLVGTTMSALQEIGLA</sequence>
<gene>
    <name evidence="2" type="ORF">L1892_23380</name>
</gene>
<dbReference type="EMBL" id="JAKGCU010000038">
    <property type="protein sequence ID" value="MCF3941315.1"/>
    <property type="molecule type" value="Genomic_DNA"/>
</dbReference>
<dbReference type="InterPro" id="IPR029432">
    <property type="entry name" value="Gp28/Gp37-like_dom"/>
</dbReference>
<dbReference type="Proteomes" id="UP001108089">
    <property type="component" value="Unassembled WGS sequence"/>
</dbReference>
<name>A0ABS9DQ10_9ACTN</name>
<proteinExistence type="predicted"/>
<keyword evidence="3" id="KW-1185">Reference proteome</keyword>